<keyword evidence="2" id="KW-0812">Transmembrane</keyword>
<keyword evidence="2" id="KW-0472">Membrane</keyword>
<evidence type="ECO:0000256" key="1">
    <source>
        <dbReference type="SAM" id="MobiDB-lite"/>
    </source>
</evidence>
<organism evidence="4 5">
    <name type="scientific">Polychaeton citri CBS 116435</name>
    <dbReference type="NCBI Taxonomy" id="1314669"/>
    <lineage>
        <taxon>Eukaryota</taxon>
        <taxon>Fungi</taxon>
        <taxon>Dikarya</taxon>
        <taxon>Ascomycota</taxon>
        <taxon>Pezizomycotina</taxon>
        <taxon>Dothideomycetes</taxon>
        <taxon>Dothideomycetidae</taxon>
        <taxon>Capnodiales</taxon>
        <taxon>Capnodiaceae</taxon>
        <taxon>Polychaeton</taxon>
    </lineage>
</organism>
<evidence type="ECO:0000256" key="3">
    <source>
        <dbReference type="SAM" id="SignalP"/>
    </source>
</evidence>
<accession>A0A9P4UQX9</accession>
<feature type="region of interest" description="Disordered" evidence="1">
    <location>
        <begin position="310"/>
        <end position="342"/>
    </location>
</feature>
<evidence type="ECO:0000313" key="4">
    <source>
        <dbReference type="EMBL" id="KAF2721500.1"/>
    </source>
</evidence>
<proteinExistence type="predicted"/>
<dbReference type="Proteomes" id="UP000799441">
    <property type="component" value="Unassembled WGS sequence"/>
</dbReference>
<sequence>MHNFATLLQLPAGLLILIQACNGKSLESGWPYNLPASAKYFPRDEELMKRDLRVQEKLAAHSPIGLKKMSDDENEKFWPQYWNFEHDLLDAGNTSQRMYAPIAGHWRKAEAGFLVLGRGLRRRDFGCPTGTTSCDSDSQACCSDGDTCITTNSGAVGCCASGSTCDGNAVGGCDTNAGYTLCEAAGGCCAPGASCVDSGCLFSGTQIVTTTLPAVTVTTGSPSSSGSATSSSSSSSTVSTSTSTSVSDASAPSTSITTTTVDASTDAPVPLSCSPGFSSCPSSLGGGCCRDGYACGSVLCECTSGCPSSSSSATTTADVPVASTSGSSVDTTSSAPSPTTMSASDSSACPTGFYMCSAYYLGGCCRVGRNCETSSCPSTESTQIVSDPTVVVPASTGSGNQVTGAQNSCANGWYSCAADVNGGCCPSGFACGTATCEASASGVQDRPKQPPSAASATAVVWTLLLSGIGMGVAMIVL</sequence>
<feature type="signal peptide" evidence="3">
    <location>
        <begin position="1"/>
        <end position="23"/>
    </location>
</feature>
<feature type="chain" id="PRO_5040489354" description="GPI anchored protein" evidence="3">
    <location>
        <begin position="24"/>
        <end position="477"/>
    </location>
</feature>
<protein>
    <recommendedName>
        <fullName evidence="6">GPI anchored protein</fullName>
    </recommendedName>
</protein>
<dbReference type="PANTHER" id="PTHR39599">
    <property type="entry name" value="GPI-ANCHORED PROTEIN (EUROFUNG)-RELATED-RELATED"/>
    <property type="match status" value="1"/>
</dbReference>
<evidence type="ECO:0000256" key="2">
    <source>
        <dbReference type="SAM" id="Phobius"/>
    </source>
</evidence>
<dbReference type="EMBL" id="MU003790">
    <property type="protein sequence ID" value="KAF2721500.1"/>
    <property type="molecule type" value="Genomic_DNA"/>
</dbReference>
<dbReference type="AlphaFoldDB" id="A0A9P4UQX9"/>
<reference evidence="4" key="1">
    <citation type="journal article" date="2020" name="Stud. Mycol.">
        <title>101 Dothideomycetes genomes: a test case for predicting lifestyles and emergence of pathogens.</title>
        <authorList>
            <person name="Haridas S."/>
            <person name="Albert R."/>
            <person name="Binder M."/>
            <person name="Bloem J."/>
            <person name="Labutti K."/>
            <person name="Salamov A."/>
            <person name="Andreopoulos B."/>
            <person name="Baker S."/>
            <person name="Barry K."/>
            <person name="Bills G."/>
            <person name="Bluhm B."/>
            <person name="Cannon C."/>
            <person name="Castanera R."/>
            <person name="Culley D."/>
            <person name="Daum C."/>
            <person name="Ezra D."/>
            <person name="Gonzalez J."/>
            <person name="Henrissat B."/>
            <person name="Kuo A."/>
            <person name="Liang C."/>
            <person name="Lipzen A."/>
            <person name="Lutzoni F."/>
            <person name="Magnuson J."/>
            <person name="Mondo S."/>
            <person name="Nolan M."/>
            <person name="Ohm R."/>
            <person name="Pangilinan J."/>
            <person name="Park H.-J."/>
            <person name="Ramirez L."/>
            <person name="Alfaro M."/>
            <person name="Sun H."/>
            <person name="Tritt A."/>
            <person name="Yoshinaga Y."/>
            <person name="Zwiers L.-H."/>
            <person name="Turgeon B."/>
            <person name="Goodwin S."/>
            <person name="Spatafora J."/>
            <person name="Crous P."/>
            <person name="Grigoriev I."/>
        </authorList>
    </citation>
    <scope>NUCLEOTIDE SEQUENCE</scope>
    <source>
        <strain evidence="4">CBS 116435</strain>
    </source>
</reference>
<feature type="region of interest" description="Disordered" evidence="1">
    <location>
        <begin position="218"/>
        <end position="261"/>
    </location>
</feature>
<keyword evidence="3" id="KW-0732">Signal</keyword>
<feature type="transmembrane region" description="Helical" evidence="2">
    <location>
        <begin position="458"/>
        <end position="476"/>
    </location>
</feature>
<evidence type="ECO:0008006" key="6">
    <source>
        <dbReference type="Google" id="ProtNLM"/>
    </source>
</evidence>
<dbReference type="PANTHER" id="PTHR39599:SF2">
    <property type="entry name" value="ANCHORED PROTEIN, PUTATIVE (AFU_ORTHOLOGUE AFUA_1G09650)-RELATED"/>
    <property type="match status" value="1"/>
</dbReference>
<keyword evidence="5" id="KW-1185">Reference proteome</keyword>
<name>A0A9P4UQX9_9PEZI</name>
<comment type="caution">
    <text evidence="4">The sequence shown here is derived from an EMBL/GenBank/DDBJ whole genome shotgun (WGS) entry which is preliminary data.</text>
</comment>
<gene>
    <name evidence="4" type="ORF">K431DRAFT_284879</name>
</gene>
<evidence type="ECO:0000313" key="5">
    <source>
        <dbReference type="Proteomes" id="UP000799441"/>
    </source>
</evidence>
<dbReference type="OrthoDB" id="2426396at2759"/>
<keyword evidence="2" id="KW-1133">Transmembrane helix</keyword>